<dbReference type="GO" id="GO:0030288">
    <property type="term" value="C:outer membrane-bounded periplasmic space"/>
    <property type="evidence" value="ECO:0007669"/>
    <property type="project" value="TreeGrafter"/>
</dbReference>
<evidence type="ECO:0000313" key="7">
    <source>
        <dbReference type="EMBL" id="PTI74224.1"/>
    </source>
</evidence>
<dbReference type="PANTHER" id="PTHR30532">
    <property type="entry name" value="IRON III DICITRATE-BINDING PERIPLASMIC PROTEIN"/>
    <property type="match status" value="1"/>
</dbReference>
<dbReference type="Pfam" id="PF01497">
    <property type="entry name" value="Peripla_BP_2"/>
    <property type="match status" value="1"/>
</dbReference>
<comment type="subcellular location">
    <subcellularLocation>
        <location evidence="1">Cell envelope</location>
    </subcellularLocation>
</comment>
<gene>
    <name evidence="7" type="ORF">BU058_11510</name>
</gene>
<keyword evidence="3" id="KW-0813">Transport</keyword>
<comment type="caution">
    <text evidence="7">The sequence shown here is derived from an EMBL/GenBank/DDBJ whole genome shotgun (WGS) entry which is preliminary data.</text>
</comment>
<dbReference type="InterPro" id="IPR002491">
    <property type="entry name" value="ABC_transptr_periplasmic_BD"/>
</dbReference>
<dbReference type="RefSeq" id="WP_107545336.1">
    <property type="nucleotide sequence ID" value="NZ_PZFQ01000046.1"/>
</dbReference>
<feature type="domain" description="Fe/B12 periplasmic-binding" evidence="6">
    <location>
        <begin position="64"/>
        <end position="336"/>
    </location>
</feature>
<dbReference type="AlphaFoldDB" id="A0A9Q6HMB0"/>
<dbReference type="PANTHER" id="PTHR30532:SF28">
    <property type="entry name" value="PETROBACTIN-BINDING PROTEIN YCLQ"/>
    <property type="match status" value="1"/>
</dbReference>
<sequence>MKRLLLIILSLSVVLAACNTESSETTKRDTVKITHTYEFKDKNKDHNKGQIKKESINVPKNPKRVVVMDYGALDVMKALKLQNRIVAVAKGQGASFLPQSLKEFKNNKYDNLGNPGEPDYNQLAKAKPDVIFASFRQAHTKTLDEMEKAAPDAKIVFVSPNNDDYIDSIKKNTNNIGHIFGKEKEAQKLTTRLDNKVKQTKKVINQDTALFLNVDDKGIKSYGSSGRFGGFLNKDLGIKHADSKMKANSSGILISNEYLEKVNPDKLFVINRTTDSNKEQNNIPQTLNNSVIKNVNAIKNEDVTPFEANAWFFGEGGIDLTINQLDQIKHAYISDK</sequence>
<evidence type="ECO:0000259" key="6">
    <source>
        <dbReference type="PROSITE" id="PS50983"/>
    </source>
</evidence>
<keyword evidence="4 5" id="KW-0732">Signal</keyword>
<dbReference type="PROSITE" id="PS51257">
    <property type="entry name" value="PROKAR_LIPOPROTEIN"/>
    <property type="match status" value="1"/>
</dbReference>
<proteinExistence type="inferred from homology"/>
<evidence type="ECO:0000256" key="5">
    <source>
        <dbReference type="SAM" id="SignalP"/>
    </source>
</evidence>
<dbReference type="Gene3D" id="3.40.50.1980">
    <property type="entry name" value="Nitrogenase molybdenum iron protein domain"/>
    <property type="match status" value="2"/>
</dbReference>
<dbReference type="EMBL" id="PZFQ01000046">
    <property type="protein sequence ID" value="PTI74224.1"/>
    <property type="molecule type" value="Genomic_DNA"/>
</dbReference>
<dbReference type="GO" id="GO:1901678">
    <property type="term" value="P:iron coordination entity transport"/>
    <property type="evidence" value="ECO:0007669"/>
    <property type="project" value="UniProtKB-ARBA"/>
</dbReference>
<evidence type="ECO:0000256" key="2">
    <source>
        <dbReference type="ARBA" id="ARBA00008814"/>
    </source>
</evidence>
<evidence type="ECO:0000256" key="3">
    <source>
        <dbReference type="ARBA" id="ARBA00022448"/>
    </source>
</evidence>
<dbReference type="PROSITE" id="PS50983">
    <property type="entry name" value="FE_B12_PBP"/>
    <property type="match status" value="1"/>
</dbReference>
<dbReference type="Proteomes" id="UP000241960">
    <property type="component" value="Unassembled WGS sequence"/>
</dbReference>
<name>A0A9Q6HMB0_9STAP</name>
<dbReference type="SUPFAM" id="SSF53807">
    <property type="entry name" value="Helical backbone' metal receptor"/>
    <property type="match status" value="1"/>
</dbReference>
<evidence type="ECO:0000256" key="4">
    <source>
        <dbReference type="ARBA" id="ARBA00022729"/>
    </source>
</evidence>
<dbReference type="InterPro" id="IPR051313">
    <property type="entry name" value="Bact_iron-sidero_bind"/>
</dbReference>
<evidence type="ECO:0000313" key="8">
    <source>
        <dbReference type="Proteomes" id="UP000241960"/>
    </source>
</evidence>
<comment type="similarity">
    <text evidence="2">Belongs to the bacterial solute-binding protein 8 family.</text>
</comment>
<feature type="chain" id="PRO_5040410256" evidence="5">
    <location>
        <begin position="17"/>
        <end position="336"/>
    </location>
</feature>
<organism evidence="7 8">
    <name type="scientific">Staphylococcus succinus</name>
    <dbReference type="NCBI Taxonomy" id="61015"/>
    <lineage>
        <taxon>Bacteria</taxon>
        <taxon>Bacillati</taxon>
        <taxon>Bacillota</taxon>
        <taxon>Bacilli</taxon>
        <taxon>Bacillales</taxon>
        <taxon>Staphylococcaceae</taxon>
        <taxon>Staphylococcus</taxon>
    </lineage>
</organism>
<feature type="signal peptide" evidence="5">
    <location>
        <begin position="1"/>
        <end position="16"/>
    </location>
</feature>
<evidence type="ECO:0000256" key="1">
    <source>
        <dbReference type="ARBA" id="ARBA00004196"/>
    </source>
</evidence>
<reference evidence="7 8" key="1">
    <citation type="journal article" date="2016" name="Front. Microbiol.">
        <title>Comprehensive Phylogenetic Analysis of Bovine Non-aureus Staphylococci Species Based on Whole-Genome Sequencing.</title>
        <authorList>
            <person name="Naushad S."/>
            <person name="Barkema H.W."/>
            <person name="Luby C."/>
            <person name="Condas L.A."/>
            <person name="Nobrega D.B."/>
            <person name="Carson D.A."/>
            <person name="De Buck J."/>
        </authorList>
    </citation>
    <scope>NUCLEOTIDE SEQUENCE [LARGE SCALE GENOMIC DNA]</scope>
    <source>
        <strain evidence="7 8">SNUC 1231</strain>
    </source>
</reference>
<protein>
    <submittedName>
        <fullName evidence="7">Transferrin-binding protein</fullName>
    </submittedName>
</protein>
<accession>A0A9Q6HMB0</accession>